<evidence type="ECO:0000256" key="10">
    <source>
        <dbReference type="ARBA" id="ARBA00023209"/>
    </source>
</evidence>
<proteinExistence type="inferred from homology"/>
<dbReference type="InterPro" id="IPR002123">
    <property type="entry name" value="Plipid/glycerol_acylTrfase"/>
</dbReference>
<dbReference type="OrthoDB" id="272512at2759"/>
<evidence type="ECO:0000256" key="8">
    <source>
        <dbReference type="ARBA" id="ARBA00023098"/>
    </source>
</evidence>
<dbReference type="EMBL" id="JAHDYR010000069">
    <property type="protein sequence ID" value="KAG9389605.1"/>
    <property type="molecule type" value="Genomic_DNA"/>
</dbReference>
<evidence type="ECO:0000256" key="11">
    <source>
        <dbReference type="ARBA" id="ARBA00023264"/>
    </source>
</evidence>
<dbReference type="GO" id="GO:0008654">
    <property type="term" value="P:phospholipid biosynthetic process"/>
    <property type="evidence" value="ECO:0007669"/>
    <property type="project" value="UniProtKB-KW"/>
</dbReference>
<keyword evidence="12 15" id="KW-0012">Acyltransferase</keyword>
<evidence type="ECO:0000313" key="15">
    <source>
        <dbReference type="EMBL" id="KAG9389605.1"/>
    </source>
</evidence>
<keyword evidence="11" id="KW-1208">Phospholipid metabolism</keyword>
<evidence type="ECO:0000256" key="7">
    <source>
        <dbReference type="ARBA" id="ARBA00022989"/>
    </source>
</evidence>
<keyword evidence="8" id="KW-0443">Lipid metabolism</keyword>
<evidence type="ECO:0000256" key="2">
    <source>
        <dbReference type="ARBA" id="ARBA00005189"/>
    </source>
</evidence>
<evidence type="ECO:0000256" key="4">
    <source>
        <dbReference type="ARBA" id="ARBA00022516"/>
    </source>
</evidence>
<comment type="caution">
    <text evidence="15">The sequence shown here is derived from an EMBL/GenBank/DDBJ whole genome shotgun (WGS) entry which is preliminary data.</text>
</comment>
<evidence type="ECO:0000256" key="1">
    <source>
        <dbReference type="ARBA" id="ARBA00004370"/>
    </source>
</evidence>
<reference evidence="15" key="1">
    <citation type="submission" date="2021-05" db="EMBL/GenBank/DDBJ databases">
        <title>A free-living protist that lacks canonical eukaryotic 1 DNA replication and segregation systems.</title>
        <authorList>
            <person name="Salas-Leiva D.E."/>
            <person name="Tromer E.C."/>
            <person name="Curtis B.A."/>
            <person name="Jerlstrom-Hultqvist J."/>
            <person name="Kolisko M."/>
            <person name="Yi Z."/>
            <person name="Salas-Leiva J.S."/>
            <person name="Gallot-Lavallee L."/>
            <person name="Kops G.J.P.L."/>
            <person name="Archibald J.M."/>
            <person name="Simpson A.G.B."/>
            <person name="Roger A.J."/>
        </authorList>
    </citation>
    <scope>NUCLEOTIDE SEQUENCE</scope>
    <source>
        <strain evidence="15">BICM</strain>
    </source>
</reference>
<dbReference type="GO" id="GO:0008374">
    <property type="term" value="F:O-acyltransferase activity"/>
    <property type="evidence" value="ECO:0007669"/>
    <property type="project" value="InterPro"/>
</dbReference>
<keyword evidence="16" id="KW-1185">Reference proteome</keyword>
<protein>
    <submittedName>
        <fullName evidence="15">Lysophospholipid acyltransferase</fullName>
    </submittedName>
</protein>
<dbReference type="PANTHER" id="PTHR23063:SF52">
    <property type="entry name" value="LYSOPHOSPHATIDYLCHOLINE ACYLTRANSFERASE"/>
    <property type="match status" value="1"/>
</dbReference>
<dbReference type="GO" id="GO:0016020">
    <property type="term" value="C:membrane"/>
    <property type="evidence" value="ECO:0007669"/>
    <property type="project" value="UniProtKB-SubCell"/>
</dbReference>
<evidence type="ECO:0000259" key="14">
    <source>
        <dbReference type="SMART" id="SM00563"/>
    </source>
</evidence>
<dbReference type="CDD" id="cd07991">
    <property type="entry name" value="LPLAT_LPCAT1-like"/>
    <property type="match status" value="1"/>
</dbReference>
<dbReference type="Proteomes" id="UP000717585">
    <property type="component" value="Unassembled WGS sequence"/>
</dbReference>
<organism evidence="15 16">
    <name type="scientific">Carpediemonas membranifera</name>
    <dbReference type="NCBI Taxonomy" id="201153"/>
    <lineage>
        <taxon>Eukaryota</taxon>
        <taxon>Metamonada</taxon>
        <taxon>Carpediemonas-like organisms</taxon>
        <taxon>Carpediemonas</taxon>
    </lineage>
</organism>
<dbReference type="SMART" id="SM00563">
    <property type="entry name" value="PlsC"/>
    <property type="match status" value="1"/>
</dbReference>
<evidence type="ECO:0000313" key="16">
    <source>
        <dbReference type="Proteomes" id="UP000717585"/>
    </source>
</evidence>
<sequence>MPISAEVEAYAAEHLKPFVRPPERTRYERIRSFIMLPFGILRLLLSVLVITLPWNAIARFQLYITTILSDGEIGRIMQIIFRAQSSFFATLQLKMLGFKVAVHGEFAPRTKEGLKPTVVVNHQSYLDILVLIAVGCPSFVARIGSEKIPLFGAGVRVHDCVLVDRSSEESRKAAKEAIHARMQSKKSEVPLLIFPEGTTTNGNYLIPFKTSAFEPGVAVQPIVIKYRATHFKPYWVTLPIVDHIKRTMAHFRTKVDVYILPAHIPTEAEKADPVLFAQNVRMDMGEAAKVPLFDVTTRAKFAYQKARVGKMDLADLKALVEVEE</sequence>
<evidence type="ECO:0000256" key="3">
    <source>
        <dbReference type="ARBA" id="ARBA00008655"/>
    </source>
</evidence>
<keyword evidence="5" id="KW-0808">Transferase</keyword>
<gene>
    <name evidence="15" type="ORF">J8273_8898</name>
</gene>
<evidence type="ECO:0000256" key="13">
    <source>
        <dbReference type="SAM" id="Phobius"/>
    </source>
</evidence>
<evidence type="ECO:0000256" key="12">
    <source>
        <dbReference type="ARBA" id="ARBA00023315"/>
    </source>
</evidence>
<feature type="transmembrane region" description="Helical" evidence="13">
    <location>
        <begin position="33"/>
        <end position="54"/>
    </location>
</feature>
<evidence type="ECO:0000256" key="6">
    <source>
        <dbReference type="ARBA" id="ARBA00022692"/>
    </source>
</evidence>
<keyword evidence="6 13" id="KW-0812">Transmembrane</keyword>
<keyword evidence="7 13" id="KW-1133">Transmembrane helix</keyword>
<dbReference type="SUPFAM" id="SSF69593">
    <property type="entry name" value="Glycerol-3-phosphate (1)-acyltransferase"/>
    <property type="match status" value="1"/>
</dbReference>
<evidence type="ECO:0000256" key="5">
    <source>
        <dbReference type="ARBA" id="ARBA00022679"/>
    </source>
</evidence>
<dbReference type="PANTHER" id="PTHR23063">
    <property type="entry name" value="PHOSPHOLIPID ACYLTRANSFERASE"/>
    <property type="match status" value="1"/>
</dbReference>
<accession>A0A8J6E6I7</accession>
<dbReference type="InterPro" id="IPR045252">
    <property type="entry name" value="LPCAT1-like"/>
</dbReference>
<feature type="domain" description="Phospholipid/glycerol acyltransferase" evidence="14">
    <location>
        <begin position="118"/>
        <end position="227"/>
    </location>
</feature>
<dbReference type="Pfam" id="PF01553">
    <property type="entry name" value="Acyltransferase"/>
    <property type="match status" value="1"/>
</dbReference>
<keyword evidence="9 13" id="KW-0472">Membrane</keyword>
<comment type="pathway">
    <text evidence="2">Lipid metabolism.</text>
</comment>
<comment type="subcellular location">
    <subcellularLocation>
        <location evidence="1">Membrane</location>
    </subcellularLocation>
</comment>
<dbReference type="AlphaFoldDB" id="A0A8J6E6I7"/>
<keyword evidence="10" id="KW-0594">Phospholipid biosynthesis</keyword>
<keyword evidence="4" id="KW-0444">Lipid biosynthesis</keyword>
<evidence type="ECO:0000256" key="9">
    <source>
        <dbReference type="ARBA" id="ARBA00023136"/>
    </source>
</evidence>
<name>A0A8J6E6I7_9EUKA</name>
<comment type="similarity">
    <text evidence="3">Belongs to the 1-acyl-sn-glycerol-3-phosphate acyltransferase family.</text>
</comment>